<gene>
    <name evidence="2" type="ORF">FN961_22565</name>
</gene>
<organism evidence="2 3">
    <name type="scientific">Shewanella hanedai</name>
    <name type="common">Alteromonas hanedai</name>
    <dbReference type="NCBI Taxonomy" id="25"/>
    <lineage>
        <taxon>Bacteria</taxon>
        <taxon>Pseudomonadati</taxon>
        <taxon>Pseudomonadota</taxon>
        <taxon>Gammaproteobacteria</taxon>
        <taxon>Alteromonadales</taxon>
        <taxon>Shewanellaceae</taxon>
        <taxon>Shewanella</taxon>
    </lineage>
</organism>
<dbReference type="InterPro" id="IPR021806">
    <property type="entry name" value="DUF3379"/>
</dbReference>
<comment type="caution">
    <text evidence="2">The sequence shown here is derived from an EMBL/GenBank/DDBJ whole genome shotgun (WGS) entry which is preliminary data.</text>
</comment>
<accession>A0A553JHT6</accession>
<dbReference type="Pfam" id="PF11859">
    <property type="entry name" value="DUF3379"/>
    <property type="match status" value="1"/>
</dbReference>
<keyword evidence="3" id="KW-1185">Reference proteome</keyword>
<protein>
    <submittedName>
        <fullName evidence="2">DUF3379 domain-containing protein</fullName>
    </submittedName>
</protein>
<dbReference type="Proteomes" id="UP000318126">
    <property type="component" value="Unassembled WGS sequence"/>
</dbReference>
<dbReference type="EMBL" id="VKGK01000041">
    <property type="protein sequence ID" value="TRY12037.1"/>
    <property type="molecule type" value="Genomic_DNA"/>
</dbReference>
<proteinExistence type="predicted"/>
<evidence type="ECO:0000313" key="3">
    <source>
        <dbReference type="Proteomes" id="UP000318126"/>
    </source>
</evidence>
<reference evidence="3" key="1">
    <citation type="submission" date="2019-07" db="EMBL/GenBank/DDBJ databases">
        <title>Shewanella sp. YLB-08 draft genomic sequence.</title>
        <authorList>
            <person name="Yu L."/>
        </authorList>
    </citation>
    <scope>NUCLEOTIDE SEQUENCE [LARGE SCALE GENOMIC DNA]</scope>
    <source>
        <strain evidence="3">JCM 20706</strain>
    </source>
</reference>
<name>A0A553JHT6_SHEHA</name>
<dbReference type="RefSeq" id="WP_144042412.1">
    <property type="nucleotide sequence ID" value="NZ_BMPL01000046.1"/>
</dbReference>
<dbReference type="OrthoDB" id="6195578at2"/>
<dbReference type="AlphaFoldDB" id="A0A553JHT6"/>
<keyword evidence="1" id="KW-1133">Transmembrane helix</keyword>
<evidence type="ECO:0000313" key="2">
    <source>
        <dbReference type="EMBL" id="TRY12037.1"/>
    </source>
</evidence>
<keyword evidence="1" id="KW-0812">Transmembrane</keyword>
<evidence type="ECO:0000256" key="1">
    <source>
        <dbReference type="SAM" id="Phobius"/>
    </source>
</evidence>
<feature type="transmembrane region" description="Helical" evidence="1">
    <location>
        <begin position="78"/>
        <end position="98"/>
    </location>
</feature>
<keyword evidence="1" id="KW-0472">Membrane</keyword>
<sequence length="234" mass="26367">MDELKFRRQAYGDPNCQDPDFLSEMHNSVEQESFVNDLKKLDSKLERALNIDVPEDLAAKLLLNQQLHQHQKQRKRSGLTLALVASVAFIAGISFTLLRMAPVDLGQHALAHVHHETKAMTADDNVKFSDVNFQLASLGTLGDSHFTQQPGKVYYSTFCDFQGVQSLHLVMQGEHSKVTLFIVPVEHRMVLEAAFADNKYKGNGFVKDNAYMLLVGETSEDVNFVKKEVQQTFI</sequence>